<proteinExistence type="predicted"/>
<name>A0A2P2P1S3_RHIMU</name>
<protein>
    <submittedName>
        <fullName evidence="1">Uncharacterized protein</fullName>
    </submittedName>
</protein>
<organism evidence="1">
    <name type="scientific">Rhizophora mucronata</name>
    <name type="common">Asiatic mangrove</name>
    <dbReference type="NCBI Taxonomy" id="61149"/>
    <lineage>
        <taxon>Eukaryota</taxon>
        <taxon>Viridiplantae</taxon>
        <taxon>Streptophyta</taxon>
        <taxon>Embryophyta</taxon>
        <taxon>Tracheophyta</taxon>
        <taxon>Spermatophyta</taxon>
        <taxon>Magnoliopsida</taxon>
        <taxon>eudicotyledons</taxon>
        <taxon>Gunneridae</taxon>
        <taxon>Pentapetalae</taxon>
        <taxon>rosids</taxon>
        <taxon>fabids</taxon>
        <taxon>Malpighiales</taxon>
        <taxon>Rhizophoraceae</taxon>
        <taxon>Rhizophora</taxon>
    </lineage>
</organism>
<dbReference type="EMBL" id="GGEC01068135">
    <property type="protein sequence ID" value="MBX48619.1"/>
    <property type="molecule type" value="Transcribed_RNA"/>
</dbReference>
<dbReference type="AlphaFoldDB" id="A0A2P2P1S3"/>
<evidence type="ECO:0000313" key="1">
    <source>
        <dbReference type="EMBL" id="MBX48619.1"/>
    </source>
</evidence>
<reference evidence="1" key="1">
    <citation type="submission" date="2018-02" db="EMBL/GenBank/DDBJ databases">
        <title>Rhizophora mucronata_Transcriptome.</title>
        <authorList>
            <person name="Meera S.P."/>
            <person name="Sreeshan A."/>
            <person name="Augustine A."/>
        </authorList>
    </citation>
    <scope>NUCLEOTIDE SEQUENCE</scope>
    <source>
        <tissue evidence="1">Leaf</tissue>
    </source>
</reference>
<accession>A0A2P2P1S3</accession>
<sequence>MHQEPTLVVAKYKLAPLHKQNSNYQIMHQLLQVEFVAPLKRSARCGTCCLG</sequence>